<accession>A0A3B0Z4M3</accession>
<feature type="transmembrane region" description="Helical" evidence="1">
    <location>
        <begin position="33"/>
        <end position="56"/>
    </location>
</feature>
<protein>
    <submittedName>
        <fullName evidence="2">Uncharacterized protein</fullName>
    </submittedName>
</protein>
<keyword evidence="1" id="KW-0812">Transmembrane</keyword>
<dbReference type="EMBL" id="UOFK01000322">
    <property type="protein sequence ID" value="VAW82502.1"/>
    <property type="molecule type" value="Genomic_DNA"/>
</dbReference>
<keyword evidence="1" id="KW-1133">Transmembrane helix</keyword>
<evidence type="ECO:0000313" key="2">
    <source>
        <dbReference type="EMBL" id="VAW82502.1"/>
    </source>
</evidence>
<reference evidence="2" key="1">
    <citation type="submission" date="2018-06" db="EMBL/GenBank/DDBJ databases">
        <authorList>
            <person name="Zhirakovskaya E."/>
        </authorList>
    </citation>
    <scope>NUCLEOTIDE SEQUENCE</scope>
</reference>
<organism evidence="2">
    <name type="scientific">hydrothermal vent metagenome</name>
    <dbReference type="NCBI Taxonomy" id="652676"/>
    <lineage>
        <taxon>unclassified sequences</taxon>
        <taxon>metagenomes</taxon>
        <taxon>ecological metagenomes</taxon>
    </lineage>
</organism>
<feature type="transmembrane region" description="Helical" evidence="1">
    <location>
        <begin position="9"/>
        <end position="27"/>
    </location>
</feature>
<dbReference type="AlphaFoldDB" id="A0A3B0Z4M3"/>
<proteinExistence type="predicted"/>
<name>A0A3B0Z4M3_9ZZZZ</name>
<keyword evidence="1" id="KW-0472">Membrane</keyword>
<sequence length="66" mass="7438">MPNEMAMEFINAFVLGIILVIPVWVIYKKSGLHPALSLFLFVPIIGLLIVYLILALSEWPNAREAK</sequence>
<evidence type="ECO:0000256" key="1">
    <source>
        <dbReference type="SAM" id="Phobius"/>
    </source>
</evidence>
<gene>
    <name evidence="2" type="ORF">MNBD_GAMMA13-214</name>
</gene>